<dbReference type="InterPro" id="IPR011990">
    <property type="entry name" value="TPR-like_helical_dom_sf"/>
</dbReference>
<dbReference type="SMART" id="SM00862">
    <property type="entry name" value="Trans_reg_C"/>
    <property type="match status" value="1"/>
</dbReference>
<dbReference type="InterPro" id="IPR036388">
    <property type="entry name" value="WH-like_DNA-bd_sf"/>
</dbReference>
<dbReference type="SUPFAM" id="SSF52540">
    <property type="entry name" value="P-loop containing nucleoside triphosphate hydrolases"/>
    <property type="match status" value="1"/>
</dbReference>
<keyword evidence="4" id="KW-0804">Transcription</keyword>
<organism evidence="8 9">
    <name type="scientific">Tenggerimyces flavus</name>
    <dbReference type="NCBI Taxonomy" id="1708749"/>
    <lineage>
        <taxon>Bacteria</taxon>
        <taxon>Bacillati</taxon>
        <taxon>Actinomycetota</taxon>
        <taxon>Actinomycetes</taxon>
        <taxon>Propionibacteriales</taxon>
        <taxon>Nocardioidaceae</taxon>
        <taxon>Tenggerimyces</taxon>
    </lineage>
</organism>
<dbReference type="Pfam" id="PF00486">
    <property type="entry name" value="Trans_reg_C"/>
    <property type="match status" value="1"/>
</dbReference>
<evidence type="ECO:0000313" key="9">
    <source>
        <dbReference type="Proteomes" id="UP001595699"/>
    </source>
</evidence>
<dbReference type="CDD" id="cd15831">
    <property type="entry name" value="BTAD"/>
    <property type="match status" value="1"/>
</dbReference>
<feature type="DNA-binding region" description="OmpR/PhoB-type" evidence="6">
    <location>
        <begin position="1"/>
        <end position="96"/>
    </location>
</feature>
<dbReference type="InterPro" id="IPR027417">
    <property type="entry name" value="P-loop_NTPase"/>
</dbReference>
<sequence>MTRGARVEVGLLGPLEVRVGGAVVELRSRRLWSVLSVLALSAGRPLLVETLYERVWGDDPPEDVRGALYTCVRRLRTVLGDDRITNEGGRYTLQVSPDAVDASRFADLLDLAPKAGPEGSTTLVEEALALWRGRPFTEPLSDWLCGVEARRLTELYLSAVQDRVDAELTAGRGAGSVPELQDLVAEHPLREPLWTRLLLALDRAGRPADALAAYEQVRSRLAEELGIDPGRELQAIYAGLLVGAKLTGPVTAPADRPQVPRQLPADTVDFVGRVRELRRLDSLVEAGQALIAVHGAGGTGKTALAVRWGHRARERFPDGQLFVDLRGYGPGEPMEPAMALDTMLRGLGVPGERIPAGVDGQAALLRTTLADRRVLVVLDNARDAGQVRPMLPGAGAVVLITSRSQLRGLTARERASGIPLEALPANEAEALLAQGLDAQAVPYDRDSVAELAARCGNLPLGLVIAAERAGRYPDLPVGELVSQLRGEQERLDVLETGQDPTTSLRAVISWSYHALARDGARLFRLLGLFPGASIGIPATSALAGSERAVAAKLLDRLAEVHLLASPRPGRYAMHDLVRAYAAEQAADHDDIAERESAVGRLYEWYARTSENARSAAGLSQLPPGDEPSGEVEPATFDNERHAMSWLAAELETLIAMTADAARFGQHRHIFDLVRGVSSYVRLHRLPIDVIPLLELALASARTIGDDLSEARMLMLLGSTHDVREEFEQALRYYISAGQLYETLGDHFGASAALGNIGLLYSTLGSLDKAANSIEDAIENARRHGVGDRVATELNNLAGVYTELGRYADAEAAAAESISLWGSEGKALDQTYALDTMGSVHLASGDHVQATSYFERVVEVRRRLCGGWLLAYGLRSLGNAQRAAGDPHAARASWEEALHLVETTGATDTEELSRSDLREKLADLASDA</sequence>
<dbReference type="PRINTS" id="PR00364">
    <property type="entry name" value="DISEASERSIST"/>
</dbReference>
<dbReference type="SMART" id="SM01043">
    <property type="entry name" value="BTAD"/>
    <property type="match status" value="1"/>
</dbReference>
<dbReference type="RefSeq" id="WP_205116400.1">
    <property type="nucleotide sequence ID" value="NZ_JAFBCM010000001.1"/>
</dbReference>
<keyword evidence="5" id="KW-0802">TPR repeat</keyword>
<dbReference type="EMBL" id="JBHRZH010000030">
    <property type="protein sequence ID" value="MFC3764670.1"/>
    <property type="molecule type" value="Genomic_DNA"/>
</dbReference>
<dbReference type="Gene3D" id="1.10.10.10">
    <property type="entry name" value="Winged helix-like DNA-binding domain superfamily/Winged helix DNA-binding domain"/>
    <property type="match status" value="1"/>
</dbReference>
<dbReference type="SUPFAM" id="SSF46894">
    <property type="entry name" value="C-terminal effector domain of the bipartite response regulators"/>
    <property type="match status" value="1"/>
</dbReference>
<dbReference type="PROSITE" id="PS51755">
    <property type="entry name" value="OMPR_PHOB"/>
    <property type="match status" value="1"/>
</dbReference>
<dbReference type="Pfam" id="PF13424">
    <property type="entry name" value="TPR_12"/>
    <property type="match status" value="2"/>
</dbReference>
<keyword evidence="2" id="KW-0805">Transcription regulation</keyword>
<dbReference type="InterPro" id="IPR001867">
    <property type="entry name" value="OmpR/PhoB-type_DNA-bd"/>
</dbReference>
<feature type="domain" description="OmpR/PhoB-type" evidence="7">
    <location>
        <begin position="1"/>
        <end position="96"/>
    </location>
</feature>
<evidence type="ECO:0000259" key="7">
    <source>
        <dbReference type="PROSITE" id="PS51755"/>
    </source>
</evidence>
<evidence type="ECO:0000313" key="8">
    <source>
        <dbReference type="EMBL" id="MFC3764670.1"/>
    </source>
</evidence>
<reference evidence="9" key="1">
    <citation type="journal article" date="2019" name="Int. J. Syst. Evol. Microbiol.">
        <title>The Global Catalogue of Microorganisms (GCM) 10K type strain sequencing project: providing services to taxonomists for standard genome sequencing and annotation.</title>
        <authorList>
            <consortium name="The Broad Institute Genomics Platform"/>
            <consortium name="The Broad Institute Genome Sequencing Center for Infectious Disease"/>
            <person name="Wu L."/>
            <person name="Ma J."/>
        </authorList>
    </citation>
    <scope>NUCLEOTIDE SEQUENCE [LARGE SCALE GENOMIC DNA]</scope>
    <source>
        <strain evidence="9">CGMCC 4.7241</strain>
    </source>
</reference>
<proteinExistence type="inferred from homology"/>
<dbReference type="Proteomes" id="UP001595699">
    <property type="component" value="Unassembled WGS sequence"/>
</dbReference>
<evidence type="ECO:0000256" key="2">
    <source>
        <dbReference type="ARBA" id="ARBA00023015"/>
    </source>
</evidence>
<feature type="repeat" description="TPR" evidence="5">
    <location>
        <begin position="830"/>
        <end position="863"/>
    </location>
</feature>
<evidence type="ECO:0000256" key="4">
    <source>
        <dbReference type="ARBA" id="ARBA00023163"/>
    </source>
</evidence>
<dbReference type="PROSITE" id="PS50005">
    <property type="entry name" value="TPR"/>
    <property type="match status" value="1"/>
</dbReference>
<dbReference type="InterPro" id="IPR019734">
    <property type="entry name" value="TPR_rpt"/>
</dbReference>
<evidence type="ECO:0000256" key="5">
    <source>
        <dbReference type="PROSITE-ProRule" id="PRU00339"/>
    </source>
</evidence>
<dbReference type="PANTHER" id="PTHR35807:SF1">
    <property type="entry name" value="TRANSCRIPTIONAL REGULATOR REDD"/>
    <property type="match status" value="1"/>
</dbReference>
<dbReference type="SUPFAM" id="SSF48452">
    <property type="entry name" value="TPR-like"/>
    <property type="match status" value="2"/>
</dbReference>
<accession>A0ABV7YLP1</accession>
<dbReference type="InterPro" id="IPR016032">
    <property type="entry name" value="Sig_transdc_resp-reg_C-effctor"/>
</dbReference>
<protein>
    <submittedName>
        <fullName evidence="8">BTAD domain-containing putative transcriptional regulator</fullName>
    </submittedName>
</protein>
<comment type="similarity">
    <text evidence="1">Belongs to the AfsR/DnrI/RedD regulatory family.</text>
</comment>
<evidence type="ECO:0000256" key="3">
    <source>
        <dbReference type="ARBA" id="ARBA00023125"/>
    </source>
</evidence>
<dbReference type="InterPro" id="IPR005158">
    <property type="entry name" value="BTAD"/>
</dbReference>
<dbReference type="Pfam" id="PF03704">
    <property type="entry name" value="BTAD"/>
    <property type="match status" value="1"/>
</dbReference>
<name>A0ABV7YLP1_9ACTN</name>
<keyword evidence="9" id="KW-1185">Reference proteome</keyword>
<gene>
    <name evidence="8" type="ORF">ACFOUW_27780</name>
</gene>
<dbReference type="PANTHER" id="PTHR35807">
    <property type="entry name" value="TRANSCRIPTIONAL REGULATOR REDD-RELATED"/>
    <property type="match status" value="1"/>
</dbReference>
<dbReference type="InterPro" id="IPR051677">
    <property type="entry name" value="AfsR-DnrI-RedD_regulator"/>
</dbReference>
<comment type="caution">
    <text evidence="8">The sequence shown here is derived from an EMBL/GenBank/DDBJ whole genome shotgun (WGS) entry which is preliminary data.</text>
</comment>
<evidence type="ECO:0000256" key="6">
    <source>
        <dbReference type="PROSITE-ProRule" id="PRU01091"/>
    </source>
</evidence>
<evidence type="ECO:0000256" key="1">
    <source>
        <dbReference type="ARBA" id="ARBA00005820"/>
    </source>
</evidence>
<dbReference type="SMART" id="SM00028">
    <property type="entry name" value="TPR"/>
    <property type="match status" value="6"/>
</dbReference>
<dbReference type="Gene3D" id="1.25.40.10">
    <property type="entry name" value="Tetratricopeptide repeat domain"/>
    <property type="match status" value="2"/>
</dbReference>
<keyword evidence="3 6" id="KW-0238">DNA-binding</keyword>